<comment type="caution">
    <text evidence="4">The sequence shown here is derived from an EMBL/GenBank/DDBJ whole genome shotgun (WGS) entry which is preliminary data.</text>
</comment>
<sequence length="134" mass="14757">MEKEQRYQVVVHSKVQDGYRRAGFALQKGPNLLMDVTAAQIEQFKADPRLVFGSQDPMPTEPLDDLSKGLSQDSSDDKAQHRVDGVLVPADLTVEQLKTKLNELNVAFAKDAKKPDLVALLETAMSSTTSKEGE</sequence>
<dbReference type="InterPro" id="IPR036269">
    <property type="entry name" value="Rho_N_sf"/>
</dbReference>
<evidence type="ECO:0000313" key="4">
    <source>
        <dbReference type="EMBL" id="EER46121.1"/>
    </source>
</evidence>
<dbReference type="InterPro" id="IPR036361">
    <property type="entry name" value="SAP_dom_sf"/>
</dbReference>
<evidence type="ECO:0000256" key="1">
    <source>
        <dbReference type="SAM" id="MobiDB-lite"/>
    </source>
</evidence>
<accession>C5S4N2</accession>
<dbReference type="Gene3D" id="3.40.5.80">
    <property type="match status" value="1"/>
</dbReference>
<feature type="region of interest" description="Disordered" evidence="1">
    <location>
        <begin position="49"/>
        <end position="83"/>
    </location>
</feature>
<dbReference type="Gene3D" id="1.10.720.30">
    <property type="entry name" value="SAP domain"/>
    <property type="match status" value="1"/>
</dbReference>
<protein>
    <recommendedName>
        <fullName evidence="6">Mu-like prophage FluMu N-terminal domain-containing protein</fullName>
    </recommendedName>
</protein>
<evidence type="ECO:0000259" key="2">
    <source>
        <dbReference type="Pfam" id="PF12949"/>
    </source>
</evidence>
<dbReference type="SUPFAM" id="SSF68912">
    <property type="entry name" value="Rho N-terminal domain-like"/>
    <property type="match status" value="1"/>
</dbReference>
<gene>
    <name evidence="4" type="ORF">AM305_00855</name>
</gene>
<dbReference type="Proteomes" id="UP000005532">
    <property type="component" value="Unassembled WGS sequence"/>
</dbReference>
<dbReference type="CDD" id="cd12935">
    <property type="entry name" value="LEM_like"/>
    <property type="match status" value="1"/>
</dbReference>
<dbReference type="Pfam" id="PF17891">
    <property type="entry name" value="FluMu_N"/>
    <property type="match status" value="1"/>
</dbReference>
<proteinExistence type="predicted"/>
<feature type="domain" description="Mu-like prophage FluMu N-terminal" evidence="3">
    <location>
        <begin position="9"/>
        <end position="56"/>
    </location>
</feature>
<dbReference type="RefSeq" id="WP_005825908.1">
    <property type="nucleotide sequence ID" value="NZ_ACQL01000153.1"/>
</dbReference>
<dbReference type="EMBL" id="ACQL01000153">
    <property type="protein sequence ID" value="EER46121.1"/>
    <property type="molecule type" value="Genomic_DNA"/>
</dbReference>
<evidence type="ECO:0000313" key="5">
    <source>
        <dbReference type="Proteomes" id="UP000005532"/>
    </source>
</evidence>
<dbReference type="InterPro" id="IPR025856">
    <property type="entry name" value="HeH/LEM_domain"/>
</dbReference>
<evidence type="ECO:0000259" key="3">
    <source>
        <dbReference type="Pfam" id="PF17891"/>
    </source>
</evidence>
<dbReference type="SUPFAM" id="SSF160059">
    <property type="entry name" value="PriA/YqbF domain"/>
    <property type="match status" value="1"/>
</dbReference>
<dbReference type="eggNOG" id="ENOG5033NCI">
    <property type="taxonomic scope" value="Bacteria"/>
</dbReference>
<dbReference type="InterPro" id="IPR041227">
    <property type="entry name" value="FluMu_N"/>
</dbReference>
<reference evidence="4 5" key="1">
    <citation type="journal article" date="2010" name="Vet. Microbiol.">
        <title>Production of haemolysins by strains of the Actinobacillus minor/porcitonsillarum complex.</title>
        <authorList>
            <person name="Arya G."/>
            <person name="Niven D.F."/>
        </authorList>
    </citation>
    <scope>NUCLEOTIDE SEQUENCE [LARGE SCALE GENOMIC DNA]</scope>
    <source>
        <strain evidence="4 5">NM305</strain>
    </source>
</reference>
<feature type="domain" description="HeH/LEM" evidence="2">
    <location>
        <begin position="89"/>
        <end position="122"/>
    </location>
</feature>
<dbReference type="OrthoDB" id="5690920at2"/>
<dbReference type="Pfam" id="PF12949">
    <property type="entry name" value="HeH"/>
    <property type="match status" value="1"/>
</dbReference>
<dbReference type="AlphaFoldDB" id="C5S4N2"/>
<organism evidence="4 5">
    <name type="scientific">Actinobacillus minor NM305</name>
    <dbReference type="NCBI Taxonomy" id="637911"/>
    <lineage>
        <taxon>Bacteria</taxon>
        <taxon>Pseudomonadati</taxon>
        <taxon>Pseudomonadota</taxon>
        <taxon>Gammaproteobacteria</taxon>
        <taxon>Pasteurellales</taxon>
        <taxon>Pasteurellaceae</taxon>
        <taxon>Actinobacillus</taxon>
    </lineage>
</organism>
<name>C5S4N2_9PAST</name>
<evidence type="ECO:0008006" key="6">
    <source>
        <dbReference type="Google" id="ProtNLM"/>
    </source>
</evidence>